<gene>
    <name evidence="1" type="ORF">MAR_024679</name>
</gene>
<sequence>MSSATYETKLQIQDTRMKKTLLTGKRSLTKEANIVFINFHKEEVNELIAQTKKPTVFKTEGKTISNTSKSEEDFILTYLPDCVISGMTTVNDVTLPDIPTSVGMHNTEGRVVGPPQFASSPTVP</sequence>
<name>A0ABY7DRG7_MYAAR</name>
<dbReference type="Proteomes" id="UP001164746">
    <property type="component" value="Chromosome 3"/>
</dbReference>
<keyword evidence="2" id="KW-1185">Reference proteome</keyword>
<organism evidence="1 2">
    <name type="scientific">Mya arenaria</name>
    <name type="common">Soft-shell clam</name>
    <dbReference type="NCBI Taxonomy" id="6604"/>
    <lineage>
        <taxon>Eukaryota</taxon>
        <taxon>Metazoa</taxon>
        <taxon>Spiralia</taxon>
        <taxon>Lophotrochozoa</taxon>
        <taxon>Mollusca</taxon>
        <taxon>Bivalvia</taxon>
        <taxon>Autobranchia</taxon>
        <taxon>Heteroconchia</taxon>
        <taxon>Euheterodonta</taxon>
        <taxon>Imparidentia</taxon>
        <taxon>Neoheterodontei</taxon>
        <taxon>Myida</taxon>
        <taxon>Myoidea</taxon>
        <taxon>Myidae</taxon>
        <taxon>Mya</taxon>
    </lineage>
</organism>
<reference evidence="1" key="1">
    <citation type="submission" date="2022-11" db="EMBL/GenBank/DDBJ databases">
        <title>Centuries of genome instability and evolution in soft-shell clam transmissible cancer (bioRxiv).</title>
        <authorList>
            <person name="Hart S.F.M."/>
            <person name="Yonemitsu M.A."/>
            <person name="Giersch R.M."/>
            <person name="Beal B.F."/>
            <person name="Arriagada G."/>
            <person name="Davis B.W."/>
            <person name="Ostrander E.A."/>
            <person name="Goff S.P."/>
            <person name="Metzger M.J."/>
        </authorList>
    </citation>
    <scope>NUCLEOTIDE SEQUENCE</scope>
    <source>
        <strain evidence="1">MELC-2E11</strain>
        <tissue evidence="1">Siphon/mantle</tissue>
    </source>
</reference>
<dbReference type="EMBL" id="CP111014">
    <property type="protein sequence ID" value="WAR00307.1"/>
    <property type="molecule type" value="Genomic_DNA"/>
</dbReference>
<evidence type="ECO:0000313" key="1">
    <source>
        <dbReference type="EMBL" id="WAR00307.1"/>
    </source>
</evidence>
<protein>
    <submittedName>
        <fullName evidence="1">Uncharacterized protein</fullName>
    </submittedName>
</protein>
<proteinExistence type="predicted"/>
<evidence type="ECO:0000313" key="2">
    <source>
        <dbReference type="Proteomes" id="UP001164746"/>
    </source>
</evidence>
<accession>A0ABY7DRG7</accession>